<dbReference type="GO" id="GO:0005737">
    <property type="term" value="C:cytoplasm"/>
    <property type="evidence" value="ECO:0007669"/>
    <property type="project" value="TreeGrafter"/>
</dbReference>
<evidence type="ECO:0000313" key="11">
    <source>
        <dbReference type="EMBL" id="QOJ79644.1"/>
    </source>
</evidence>
<dbReference type="InterPro" id="IPR000994">
    <property type="entry name" value="Pept_M24"/>
</dbReference>
<dbReference type="InterPro" id="IPR018349">
    <property type="entry name" value="Pept_M24A_MAP2_BS"/>
</dbReference>
<dbReference type="FunCoup" id="A0A7L9FL17">
    <property type="interactions" value="190"/>
</dbReference>
<dbReference type="Gene3D" id="3.90.230.10">
    <property type="entry name" value="Creatinase/methionine aminopeptidase superfamily"/>
    <property type="match status" value="1"/>
</dbReference>
<feature type="binding site" evidence="8">
    <location>
        <position position="160"/>
    </location>
    <ligand>
        <name>substrate</name>
    </ligand>
</feature>
<accession>A0A7L9FL17</accession>
<evidence type="ECO:0000256" key="9">
    <source>
        <dbReference type="RuleBase" id="RU003653"/>
    </source>
</evidence>
<feature type="binding site" evidence="8">
    <location>
        <position position="278"/>
    </location>
    <ligand>
        <name>a divalent metal cation</name>
        <dbReference type="ChEBI" id="CHEBI:60240"/>
        <label>1</label>
    </ligand>
</feature>
<keyword evidence="4 8" id="KW-0031">Aminopeptidase</keyword>
<dbReference type="GO" id="GO:0004239">
    <property type="term" value="F:initiator methionyl aminopeptidase activity"/>
    <property type="evidence" value="ECO:0007669"/>
    <property type="project" value="UniProtKB-UniRule"/>
</dbReference>
<keyword evidence="12" id="KW-1185">Reference proteome</keyword>
<dbReference type="GO" id="GO:0006508">
    <property type="term" value="P:proteolysis"/>
    <property type="evidence" value="ECO:0007669"/>
    <property type="project" value="UniProtKB-KW"/>
</dbReference>
<keyword evidence="7 8" id="KW-0378">Hydrolase</keyword>
<feature type="binding site" evidence="8">
    <location>
        <position position="278"/>
    </location>
    <ligand>
        <name>a divalent metal cation</name>
        <dbReference type="ChEBI" id="CHEBI:60240"/>
        <label>2</label>
        <note>catalytic</note>
    </ligand>
</feature>
<dbReference type="GO" id="GO:0046872">
    <property type="term" value="F:metal ion binding"/>
    <property type="evidence" value="ECO:0007669"/>
    <property type="project" value="UniProtKB-UniRule"/>
</dbReference>
<comment type="similarity">
    <text evidence="8">Belongs to the peptidase M24A family. Methionine aminopeptidase archaeal type 2 subfamily.</text>
</comment>
<keyword evidence="6 8" id="KW-0479">Metal-binding</keyword>
<dbReference type="KEGG" id="thel:IG193_04100"/>
<dbReference type="Pfam" id="PF00557">
    <property type="entry name" value="Peptidase_M24"/>
    <property type="match status" value="1"/>
</dbReference>
<dbReference type="InParanoid" id="A0A7L9FL17"/>
<dbReference type="InterPro" id="IPR002468">
    <property type="entry name" value="Pept_M24A_MAP2"/>
</dbReference>
<proteinExistence type="inferred from homology"/>
<dbReference type="AlphaFoldDB" id="A0A7L9FL17"/>
<dbReference type="Gene3D" id="1.10.10.10">
    <property type="entry name" value="Winged helix-like DNA-binding domain superfamily/Winged helix DNA-binding domain"/>
    <property type="match status" value="1"/>
</dbReference>
<evidence type="ECO:0000256" key="6">
    <source>
        <dbReference type="ARBA" id="ARBA00022723"/>
    </source>
</evidence>
<dbReference type="InterPro" id="IPR001714">
    <property type="entry name" value="Pept_M24_MAP"/>
</dbReference>
<evidence type="ECO:0000256" key="8">
    <source>
        <dbReference type="HAMAP-Rule" id="MF_01975"/>
    </source>
</evidence>
<feature type="domain" description="Peptidase M24" evidence="10">
    <location>
        <begin position="4"/>
        <end position="284"/>
    </location>
</feature>
<dbReference type="NCBIfam" id="TIGR00501">
    <property type="entry name" value="met_pdase_II"/>
    <property type="match status" value="1"/>
</dbReference>
<dbReference type="Proteomes" id="UP000594121">
    <property type="component" value="Chromosome"/>
</dbReference>
<evidence type="ECO:0000313" key="12">
    <source>
        <dbReference type="Proteomes" id="UP000594121"/>
    </source>
</evidence>
<evidence type="ECO:0000256" key="1">
    <source>
        <dbReference type="ARBA" id="ARBA00000294"/>
    </source>
</evidence>
<comment type="cofactor">
    <cofactor evidence="2">
        <name>Mn(2+)</name>
        <dbReference type="ChEBI" id="CHEBI:29035"/>
    </cofactor>
</comment>
<feature type="binding site" evidence="8">
    <location>
        <position position="92"/>
    </location>
    <ligand>
        <name>a divalent metal cation</name>
        <dbReference type="ChEBI" id="CHEBI:60240"/>
        <label>2</label>
        <note>catalytic</note>
    </ligand>
</feature>
<dbReference type="SUPFAM" id="SSF55920">
    <property type="entry name" value="Creatinase/aminopeptidase"/>
    <property type="match status" value="1"/>
</dbReference>
<feature type="binding site" evidence="8">
    <location>
        <position position="187"/>
    </location>
    <ligand>
        <name>a divalent metal cation</name>
        <dbReference type="ChEBI" id="CHEBI:60240"/>
        <label>2</label>
        <note>catalytic</note>
    </ligand>
</feature>
<comment type="subunit">
    <text evidence="8">Monomer.</text>
</comment>
<dbReference type="PANTHER" id="PTHR45777:SF2">
    <property type="entry name" value="METHIONINE AMINOPEPTIDASE 2"/>
    <property type="match status" value="1"/>
</dbReference>
<feature type="binding site" evidence="8">
    <location>
        <position position="81"/>
    </location>
    <ligand>
        <name>a divalent metal cation</name>
        <dbReference type="ChEBI" id="CHEBI:60240"/>
        <label>1</label>
    </ligand>
</feature>
<gene>
    <name evidence="8" type="primary">map</name>
    <name evidence="11" type="ORF">IG193_04100</name>
</gene>
<protein>
    <recommendedName>
        <fullName evidence="8 9">Methionine aminopeptidase</fullName>
        <shortName evidence="8">MAP</shortName>
        <shortName evidence="8">MetAP</shortName>
        <ecNumber evidence="8 9">3.4.11.18</ecNumber>
    </recommendedName>
    <alternativeName>
        <fullName evidence="8">Peptidase M</fullName>
    </alternativeName>
</protein>
<keyword evidence="5 8" id="KW-0645">Protease</keyword>
<dbReference type="HAMAP" id="MF_01975">
    <property type="entry name" value="MetAP_2_arc"/>
    <property type="match status" value="1"/>
</dbReference>
<dbReference type="EMBL" id="CP062310">
    <property type="protein sequence ID" value="QOJ79644.1"/>
    <property type="molecule type" value="Genomic_DNA"/>
</dbReference>
<dbReference type="SUPFAM" id="SSF46785">
    <property type="entry name" value="Winged helix' DNA-binding domain"/>
    <property type="match status" value="1"/>
</dbReference>
<name>A0A7L9FL17_9CREN</name>
<reference evidence="11 12" key="1">
    <citation type="submission" date="2020-10" db="EMBL/GenBank/DDBJ databases">
        <title>Thermofilum lucidum 3507LT sp. nov. a novel member of Thermofilaceae family isolated from Chile hot spring, and proposal of description order Thermofilales.</title>
        <authorList>
            <person name="Zayulina K.S."/>
            <person name="Elcheninov A.G."/>
            <person name="Toshchakov S.V."/>
            <person name="Kublanov I.V."/>
        </authorList>
    </citation>
    <scope>NUCLEOTIDE SEQUENCE [LARGE SCALE GENOMIC DNA]</scope>
    <source>
        <strain evidence="11 12">3507LT</strain>
    </source>
</reference>
<dbReference type="InterPro" id="IPR036390">
    <property type="entry name" value="WH_DNA-bd_sf"/>
</dbReference>
<evidence type="ECO:0000256" key="5">
    <source>
        <dbReference type="ARBA" id="ARBA00022670"/>
    </source>
</evidence>
<dbReference type="InterPro" id="IPR036005">
    <property type="entry name" value="Creatinase/aminopeptidase-like"/>
</dbReference>
<evidence type="ECO:0000256" key="2">
    <source>
        <dbReference type="ARBA" id="ARBA00001936"/>
    </source>
</evidence>
<feature type="binding site" evidence="8">
    <location>
        <position position="61"/>
    </location>
    <ligand>
        <name>substrate</name>
    </ligand>
</feature>
<dbReference type="InterPro" id="IPR028595">
    <property type="entry name" value="MetAP_archaeal"/>
</dbReference>
<dbReference type="RefSeq" id="WP_192819616.1">
    <property type="nucleotide sequence ID" value="NZ_CP062310.1"/>
</dbReference>
<comment type="function">
    <text evidence="8 9">Removes the N-terminal methionine from nascent proteins. The N-terminal methionine is often cleaved when the second residue in the primary sequence is small and uncharged (Met-Ala-, Cys, Gly, Pro, Ser, Thr, or Val).</text>
</comment>
<evidence type="ECO:0000256" key="4">
    <source>
        <dbReference type="ARBA" id="ARBA00022438"/>
    </source>
</evidence>
<comment type="cofactor">
    <cofactor evidence="8">
        <name>Co(2+)</name>
        <dbReference type="ChEBI" id="CHEBI:48828"/>
    </cofactor>
    <cofactor evidence="8">
        <name>Zn(2+)</name>
        <dbReference type="ChEBI" id="CHEBI:29105"/>
    </cofactor>
    <cofactor evidence="8">
        <name>Mn(2+)</name>
        <dbReference type="ChEBI" id="CHEBI:29035"/>
    </cofactor>
    <cofactor evidence="8">
        <name>Fe(2+)</name>
        <dbReference type="ChEBI" id="CHEBI:29033"/>
    </cofactor>
    <text evidence="8">Binds 2 divalent metal cations per subunit. Has a high-affinity and a low affinity metal-binding site. The true nature of the physiological cofactor is under debate. The enzyme is active with cobalt, zinc, manganese or divalent iron ions. Most likely, methionine aminopeptidases function as mononuclear Fe(2+)-metalloproteases under physiological conditions, and the catalytically relevant metal-binding site has been assigned to the histidine-containing high-affinity site.</text>
</comment>
<evidence type="ECO:0000259" key="10">
    <source>
        <dbReference type="Pfam" id="PF00557"/>
    </source>
</evidence>
<comment type="catalytic activity">
    <reaction evidence="1 8 9">
        <text>Release of N-terminal amino acids, preferentially methionine, from peptides and arylamides.</text>
        <dbReference type="EC" id="3.4.11.18"/>
    </reaction>
</comment>
<dbReference type="GeneID" id="59149050"/>
<dbReference type="InterPro" id="IPR050247">
    <property type="entry name" value="Met_Aminopeptidase_Type2"/>
</dbReference>
<dbReference type="EC" id="3.4.11.18" evidence="8 9"/>
<dbReference type="PANTHER" id="PTHR45777">
    <property type="entry name" value="METHIONINE AMINOPEPTIDASE 2"/>
    <property type="match status" value="1"/>
</dbReference>
<feature type="binding site" evidence="8">
    <location>
        <position position="152"/>
    </location>
    <ligand>
        <name>a divalent metal cation</name>
        <dbReference type="ChEBI" id="CHEBI:60240"/>
        <label>2</label>
        <note>catalytic</note>
    </ligand>
</feature>
<dbReference type="PRINTS" id="PR00599">
    <property type="entry name" value="MAPEPTIDASE"/>
</dbReference>
<comment type="cofactor">
    <cofactor evidence="3">
        <name>Fe(2+)</name>
        <dbReference type="ChEBI" id="CHEBI:29033"/>
    </cofactor>
</comment>
<sequence>MEEKYSSAGQIASMALRLAMDIVDEGVPLIEIAERLEGFIVSRGGRPAFPVNIAINDVAAHYSPGIEDPSVIPKGALVKVDLGVHVDGYIVDAAVTIALDSRFKNLVRASLEALEDAITAAKAGANMNEVGATILKRISSYGLRPIRNLTGHKIERFELHAGKSVPNAPGAEYLASRMLDGEVFAIEPFATDGAGYAIERGRSNIFRVVSTKKIPREDDLNRALEALWREFKGLPFSERWVVDKTLSREQLEQLVKMKRVYHYPMLVEQGHGFVSQFEDTVIVTKDRALPLANTTKLSEGFYALDE</sequence>
<feature type="binding site" evidence="8">
    <location>
        <position position="92"/>
    </location>
    <ligand>
        <name>a divalent metal cation</name>
        <dbReference type="ChEBI" id="CHEBI:60240"/>
        <label>1</label>
    </ligand>
</feature>
<evidence type="ECO:0000256" key="7">
    <source>
        <dbReference type="ARBA" id="ARBA00022801"/>
    </source>
</evidence>
<evidence type="ECO:0000256" key="3">
    <source>
        <dbReference type="ARBA" id="ARBA00001954"/>
    </source>
</evidence>
<dbReference type="InterPro" id="IPR036388">
    <property type="entry name" value="WH-like_DNA-bd_sf"/>
</dbReference>
<dbReference type="PROSITE" id="PS01202">
    <property type="entry name" value="MAP_2"/>
    <property type="match status" value="1"/>
</dbReference>
<dbReference type="GO" id="GO:0070006">
    <property type="term" value="F:metalloaminopeptidase activity"/>
    <property type="evidence" value="ECO:0007669"/>
    <property type="project" value="UniProtKB-UniRule"/>
</dbReference>
<organism evidence="11 12">
    <name type="scientific">Infirmifilum lucidum</name>
    <dbReference type="NCBI Taxonomy" id="2776706"/>
    <lineage>
        <taxon>Archaea</taxon>
        <taxon>Thermoproteota</taxon>
        <taxon>Thermoprotei</taxon>
        <taxon>Thermofilales</taxon>
        <taxon>Thermofilaceae</taxon>
        <taxon>Infirmifilum</taxon>
    </lineage>
</organism>